<proteinExistence type="inferred from homology"/>
<dbReference type="GO" id="GO:0003727">
    <property type="term" value="F:single-stranded RNA binding"/>
    <property type="evidence" value="ECO:0007669"/>
    <property type="project" value="TreeGrafter"/>
</dbReference>
<dbReference type="GO" id="GO:0000287">
    <property type="term" value="F:magnesium ion binding"/>
    <property type="evidence" value="ECO:0007669"/>
    <property type="project" value="UniProtKB-UniRule"/>
</dbReference>
<feature type="site" description="Interaction with target DNA" evidence="6">
    <location>
        <position position="92"/>
    </location>
</feature>
<gene>
    <name evidence="6 7" type="primary">nfi</name>
    <name evidence="7" type="ORF">QJ522_09725</name>
</gene>
<dbReference type="EC" id="3.1.21.7" evidence="6"/>
<evidence type="ECO:0000313" key="7">
    <source>
        <dbReference type="EMBL" id="MDI6449319.1"/>
    </source>
</evidence>
<dbReference type="AlphaFoldDB" id="A0AAW6U0Z8"/>
<dbReference type="GO" id="GO:0006281">
    <property type="term" value="P:DNA repair"/>
    <property type="evidence" value="ECO:0007669"/>
    <property type="project" value="UniProtKB-UniRule"/>
</dbReference>
<feature type="binding site" evidence="6">
    <location>
        <position position="43"/>
    </location>
    <ligand>
        <name>Mg(2+)</name>
        <dbReference type="ChEBI" id="CHEBI:18420"/>
    </ligand>
</feature>
<keyword evidence="2 6" id="KW-0963">Cytoplasm</keyword>
<keyword evidence="4 6" id="KW-0255">Endonuclease</keyword>
<keyword evidence="5 6" id="KW-0378">Hydrolase</keyword>
<evidence type="ECO:0000256" key="2">
    <source>
        <dbReference type="ARBA" id="ARBA00022490"/>
    </source>
</evidence>
<dbReference type="RefSeq" id="WP_349244728.1">
    <property type="nucleotide sequence ID" value="NZ_JASCXX010000010.1"/>
</dbReference>
<comment type="catalytic activity">
    <reaction evidence="6">
        <text>Endonucleolytic cleavage at apurinic or apyrimidinic sites to products with a 5'-phosphate.</text>
        <dbReference type="EC" id="3.1.21.7"/>
    </reaction>
</comment>
<feature type="binding site" evidence="6">
    <location>
        <position position="122"/>
    </location>
    <ligand>
        <name>Mg(2+)</name>
        <dbReference type="ChEBI" id="CHEBI:18420"/>
    </ligand>
</feature>
<comment type="function">
    <text evidence="6">DNA repair enzyme involved in the repair of deaminated bases. Selectively cleaves double-stranded DNA at the second phosphodiester bond 3' to a deoxyinosine leaving behind the intact lesion on the nicked DNA.</text>
</comment>
<keyword evidence="6" id="KW-0227">DNA damage</keyword>
<dbReference type="Proteomes" id="UP001431776">
    <property type="component" value="Unassembled WGS sequence"/>
</dbReference>
<comment type="cofactor">
    <cofactor evidence="6">
        <name>Mg(2+)</name>
        <dbReference type="ChEBI" id="CHEBI:18420"/>
    </cofactor>
</comment>
<keyword evidence="8" id="KW-1185">Reference proteome</keyword>
<dbReference type="HAMAP" id="MF_00801">
    <property type="entry name" value="Endonuclease_5"/>
    <property type="match status" value="1"/>
</dbReference>
<keyword evidence="6" id="KW-0234">DNA repair</keyword>
<dbReference type="GO" id="GO:0016891">
    <property type="term" value="F:RNA endonuclease activity producing 5'-phosphomonoesters, hydrolytic mechanism"/>
    <property type="evidence" value="ECO:0007669"/>
    <property type="project" value="TreeGrafter"/>
</dbReference>
<evidence type="ECO:0000256" key="6">
    <source>
        <dbReference type="HAMAP-Rule" id="MF_00801"/>
    </source>
</evidence>
<evidence type="ECO:0000256" key="1">
    <source>
        <dbReference type="ARBA" id="ARBA00004496"/>
    </source>
</evidence>
<dbReference type="Gene3D" id="3.30.2170.10">
    <property type="entry name" value="archaeoglobus fulgidus dsm 4304 superfamily"/>
    <property type="match status" value="1"/>
</dbReference>
<dbReference type="GO" id="GO:0043737">
    <property type="term" value="F:deoxyribonuclease V activity"/>
    <property type="evidence" value="ECO:0007669"/>
    <property type="project" value="UniProtKB-UniRule"/>
</dbReference>
<evidence type="ECO:0000313" key="8">
    <source>
        <dbReference type="Proteomes" id="UP001431776"/>
    </source>
</evidence>
<dbReference type="CDD" id="cd06559">
    <property type="entry name" value="Endonuclease_V"/>
    <property type="match status" value="1"/>
</dbReference>
<evidence type="ECO:0000256" key="5">
    <source>
        <dbReference type="ARBA" id="ARBA00022801"/>
    </source>
</evidence>
<dbReference type="EMBL" id="JASCXX010000010">
    <property type="protein sequence ID" value="MDI6449319.1"/>
    <property type="molecule type" value="Genomic_DNA"/>
</dbReference>
<keyword evidence="6" id="KW-0460">Magnesium</keyword>
<comment type="similarity">
    <text evidence="6">Belongs to the endonuclease V family.</text>
</comment>
<dbReference type="PANTHER" id="PTHR28511">
    <property type="entry name" value="ENDONUCLEASE V"/>
    <property type="match status" value="1"/>
</dbReference>
<evidence type="ECO:0000256" key="3">
    <source>
        <dbReference type="ARBA" id="ARBA00022722"/>
    </source>
</evidence>
<reference evidence="7" key="1">
    <citation type="submission" date="2023-05" db="EMBL/GenBank/DDBJ databases">
        <title>Anaerotaeda fermentans gen. nov., sp. nov., a novel anaerobic planctomycete of the new family within the order Sedimentisphaerales isolated from Taman Peninsula, Russia.</title>
        <authorList>
            <person name="Khomyakova M.A."/>
            <person name="Merkel A.Y."/>
            <person name="Slobodkin A.I."/>
        </authorList>
    </citation>
    <scope>NUCLEOTIDE SEQUENCE</scope>
    <source>
        <strain evidence="7">M17dextr</strain>
    </source>
</reference>
<dbReference type="InterPro" id="IPR007581">
    <property type="entry name" value="Endonuclease-V"/>
</dbReference>
<comment type="caution">
    <text evidence="7">The sequence shown here is derived from an EMBL/GenBank/DDBJ whole genome shotgun (WGS) entry which is preliminary data.</text>
</comment>
<organism evidence="7 8">
    <name type="scientific">Anaerobaca lacustris</name>
    <dbReference type="NCBI Taxonomy" id="3044600"/>
    <lineage>
        <taxon>Bacteria</taxon>
        <taxon>Pseudomonadati</taxon>
        <taxon>Planctomycetota</taxon>
        <taxon>Phycisphaerae</taxon>
        <taxon>Sedimentisphaerales</taxon>
        <taxon>Anaerobacaceae</taxon>
        <taxon>Anaerobaca</taxon>
    </lineage>
</organism>
<protein>
    <recommendedName>
        <fullName evidence="6">Endonuclease V</fullName>
        <ecNumber evidence="6">3.1.21.7</ecNumber>
    </recommendedName>
    <alternativeName>
        <fullName evidence="6">Deoxyinosine 3'endonuclease</fullName>
    </alternativeName>
    <alternativeName>
        <fullName evidence="6">Deoxyribonuclease V</fullName>
        <shortName evidence="6">DNase V</shortName>
    </alternativeName>
</protein>
<sequence>MRVRTLHEWHLSYAEARAVQSRLAGEVRFERLRKEPEIIAGLDCAFGDGGKRVFAAVVVLRRVAASTPKALGMASFELVETASAAMDVTFPYIPGLLSFREAPVCLAAVAKLESEPDVFLVDGQGIAHPRRLGLASHLGLFLDKPTIGCAKSRLIGTFDEPGAEKGAHSPLYDGDEVVGAVVRTRADVKPLFVSVGHRCRLEDAIRVTLACTTRYRLPEPSRLAHQAVSQLKR</sequence>
<comment type="subcellular location">
    <subcellularLocation>
        <location evidence="1 6">Cytoplasm</location>
    </subcellularLocation>
</comment>
<dbReference type="Pfam" id="PF04493">
    <property type="entry name" value="Endonuclease_5"/>
    <property type="match status" value="1"/>
</dbReference>
<keyword evidence="6" id="KW-0479">Metal-binding</keyword>
<dbReference type="GO" id="GO:0005737">
    <property type="term" value="C:cytoplasm"/>
    <property type="evidence" value="ECO:0007669"/>
    <property type="project" value="UniProtKB-SubCell"/>
</dbReference>
<keyword evidence="3 6" id="KW-0540">Nuclease</keyword>
<evidence type="ECO:0000256" key="4">
    <source>
        <dbReference type="ARBA" id="ARBA00022759"/>
    </source>
</evidence>
<name>A0AAW6U0Z8_9BACT</name>
<dbReference type="NCBIfam" id="NF008629">
    <property type="entry name" value="PRK11617.1"/>
    <property type="match status" value="1"/>
</dbReference>
<dbReference type="PANTHER" id="PTHR28511:SF1">
    <property type="entry name" value="ENDONUCLEASE V"/>
    <property type="match status" value="1"/>
</dbReference>
<accession>A0AAW6U0Z8</accession>